<reference evidence="1 2" key="1">
    <citation type="submission" date="2010-02" db="EMBL/GenBank/DDBJ databases">
        <authorList>
            <person name="Weinstock G."/>
            <person name="Sodergren E."/>
            <person name="Clifton S."/>
            <person name="Fulton L."/>
            <person name="Fulton B."/>
            <person name="Courtney L."/>
            <person name="Fronick C."/>
            <person name="Harrison M."/>
            <person name="Strong C."/>
            <person name="Farmer C."/>
            <person name="Delahaunty K."/>
            <person name="Markovic C."/>
            <person name="Hall O."/>
            <person name="Minx P."/>
            <person name="Tomlinson C."/>
            <person name="Mitreva M."/>
            <person name="Nelson J."/>
            <person name="Hou S."/>
            <person name="Wollam A."/>
            <person name="Pepin K.H."/>
            <person name="Johnson M."/>
            <person name="Bhonagiri V."/>
            <person name="Zhang X."/>
            <person name="Suruliraj S."/>
            <person name="Warren W."/>
            <person name="Chinwalla A."/>
            <person name="Mardis E.R."/>
            <person name="Wilson R.K."/>
        </authorList>
    </citation>
    <scope>NUCLEOTIDE SEQUENCE [LARGE SCALE GENOMIC DNA]</scope>
    <source>
        <strain evidence="1 2">ATCC 29315</strain>
    </source>
</reference>
<proteinExistence type="predicted"/>
<accession>D4DLY4</accession>
<dbReference type="Proteomes" id="UP000005536">
    <property type="component" value="Unassembled WGS sequence"/>
</dbReference>
<comment type="caution">
    <text evidence="1">The sequence shown here is derived from an EMBL/GenBank/DDBJ whole genome shotgun (WGS) entry which is preliminary data.</text>
</comment>
<sequence length="242" mass="26919">MPDIPLYNQFYIFRRPLPQAEAGRFNQKEFRMTLIFNSDGFPVYFEQAPTIMVRDPLAEFLGAAEHGLMTYRYVDAVRLAGHSCPTVAGAYLMVCRGLKALYGDDVPERGGIEVRMRDGRDEGTTGVVASVATLLTGAAAEQGFGGIGMNRRFARRDLLAFNGNIDGTLALRRRDTGATAEIDYHAQRVPFAPQMAEVMPKAVSGTASDEELRLFKELWQERTRAILVDHADDDGLIEIRLK</sequence>
<protein>
    <recommendedName>
        <fullName evidence="3">Formylmethanofuran dehydrogenase subunit E domain-containing protein</fullName>
    </recommendedName>
</protein>
<organism evidence="1 2">
    <name type="scientific">Neisseria elongata subsp. glycolytica ATCC 29315</name>
    <dbReference type="NCBI Taxonomy" id="546263"/>
    <lineage>
        <taxon>Bacteria</taxon>
        <taxon>Pseudomonadati</taxon>
        <taxon>Pseudomonadota</taxon>
        <taxon>Betaproteobacteria</taxon>
        <taxon>Neisseriales</taxon>
        <taxon>Neisseriaceae</taxon>
        <taxon>Neisseria</taxon>
    </lineage>
</organism>
<dbReference type="EMBL" id="ADBF01000002">
    <property type="protein sequence ID" value="EFE51087.1"/>
    <property type="molecule type" value="Genomic_DNA"/>
</dbReference>
<evidence type="ECO:0000313" key="2">
    <source>
        <dbReference type="Proteomes" id="UP000005536"/>
    </source>
</evidence>
<evidence type="ECO:0000313" key="1">
    <source>
        <dbReference type="EMBL" id="EFE51087.1"/>
    </source>
</evidence>
<dbReference type="STRING" id="546263.NELON_11555"/>
<dbReference type="AlphaFoldDB" id="D4DLY4"/>
<evidence type="ECO:0008006" key="3">
    <source>
        <dbReference type="Google" id="ProtNLM"/>
    </source>
</evidence>
<name>D4DLY4_NEIEG</name>
<gene>
    <name evidence="1" type="ORF">NEIELOOT_00044</name>
</gene>